<dbReference type="Proteomes" id="UP000663421">
    <property type="component" value="Chromosome"/>
</dbReference>
<evidence type="ECO:0000313" key="3">
    <source>
        <dbReference type="Proteomes" id="UP000663421"/>
    </source>
</evidence>
<sequence length="302" mass="32901">MCARHGRSPVASPYRRRSDPVPTAVLDGIRTRYEVTGDGPPLLMFSPGGFDSTLDSWYATGIHRRLRLPAHLAAKFTCVTFDRRESGRSGGRLERLAWDGYVRQGVALLDHLGFGRAYLMGGCVGCSTAAALAAAHPERVAGMVLYSPAGGVHYRRKQHERFERHLAFVRESGLGGVVELARATEDGFSKDPRVGPWAAVLRHDADFASAYAACGAERYRTLVTGSAAHLFDRDTVPGVEPEDLLTLDVPALIVPGDDTSHAPSAAHYLRECLPRTQWWGVPPGERTPQNTSERILEFLAGA</sequence>
<feature type="domain" description="AB hydrolase-1" evidence="1">
    <location>
        <begin position="41"/>
        <end position="188"/>
    </location>
</feature>
<organism evidence="2 3">
    <name type="scientific">Streptomyces malaysiensis</name>
    <dbReference type="NCBI Taxonomy" id="92644"/>
    <lineage>
        <taxon>Bacteria</taxon>
        <taxon>Bacillati</taxon>
        <taxon>Actinomycetota</taxon>
        <taxon>Actinomycetes</taxon>
        <taxon>Kitasatosporales</taxon>
        <taxon>Streptomycetaceae</taxon>
        <taxon>Streptomyces</taxon>
        <taxon>Streptomyces violaceusniger group</taxon>
    </lineage>
</organism>
<dbReference type="Pfam" id="PF00561">
    <property type="entry name" value="Abhydrolase_1"/>
    <property type="match status" value="1"/>
</dbReference>
<dbReference type="PANTHER" id="PTHR43433:SF5">
    <property type="entry name" value="AB HYDROLASE-1 DOMAIN-CONTAINING PROTEIN"/>
    <property type="match status" value="1"/>
</dbReference>
<dbReference type="PANTHER" id="PTHR43433">
    <property type="entry name" value="HYDROLASE, ALPHA/BETA FOLD FAMILY PROTEIN"/>
    <property type="match status" value="1"/>
</dbReference>
<dbReference type="EMBL" id="CP065050">
    <property type="protein sequence ID" value="QPI60766.1"/>
    <property type="molecule type" value="Genomic_DNA"/>
</dbReference>
<proteinExistence type="predicted"/>
<name>A0ABX6WHN8_STRMQ</name>
<evidence type="ECO:0000259" key="1">
    <source>
        <dbReference type="Pfam" id="PF00561"/>
    </source>
</evidence>
<dbReference type="InterPro" id="IPR029058">
    <property type="entry name" value="AB_hydrolase_fold"/>
</dbReference>
<keyword evidence="2" id="KW-0378">Hydrolase</keyword>
<evidence type="ECO:0000313" key="2">
    <source>
        <dbReference type="EMBL" id="QPI60766.1"/>
    </source>
</evidence>
<dbReference type="Gene3D" id="3.40.50.1820">
    <property type="entry name" value="alpha/beta hydrolase"/>
    <property type="match status" value="1"/>
</dbReference>
<dbReference type="SUPFAM" id="SSF53474">
    <property type="entry name" value="alpha/beta-Hydrolases"/>
    <property type="match status" value="1"/>
</dbReference>
<accession>A0ABX6WHN8</accession>
<dbReference type="InterPro" id="IPR000073">
    <property type="entry name" value="AB_hydrolase_1"/>
</dbReference>
<dbReference type="InterPro" id="IPR050471">
    <property type="entry name" value="AB_hydrolase"/>
</dbReference>
<gene>
    <name evidence="2" type="ORF">I1A49_42890</name>
</gene>
<protein>
    <submittedName>
        <fullName evidence="2">Alpha/beta hydrolase</fullName>
    </submittedName>
</protein>
<reference evidence="2 3" key="1">
    <citation type="submission" date="2020-11" db="EMBL/GenBank/DDBJ databases">
        <title>Complete genome sequence unveiled secondary metabolic potentials in Streptomyces solisilvae HNM0141.</title>
        <authorList>
            <person name="Huang X."/>
        </authorList>
    </citation>
    <scope>NUCLEOTIDE SEQUENCE [LARGE SCALE GENOMIC DNA]</scope>
    <source>
        <strain evidence="2 3">HNM0141</strain>
    </source>
</reference>
<keyword evidence="3" id="KW-1185">Reference proteome</keyword>
<dbReference type="GO" id="GO:0016787">
    <property type="term" value="F:hydrolase activity"/>
    <property type="evidence" value="ECO:0007669"/>
    <property type="project" value="UniProtKB-KW"/>
</dbReference>